<name>A0AAD3DAA4_9STRA</name>
<dbReference type="InterPro" id="IPR039633">
    <property type="entry name" value="PAP"/>
</dbReference>
<evidence type="ECO:0000256" key="3">
    <source>
        <dbReference type="SAM" id="SignalP"/>
    </source>
</evidence>
<feature type="signal peptide" evidence="3">
    <location>
        <begin position="1"/>
        <end position="15"/>
    </location>
</feature>
<dbReference type="AlphaFoldDB" id="A0AAD3DAA4"/>
<organism evidence="5 6">
    <name type="scientific">Chaetoceros tenuissimus</name>
    <dbReference type="NCBI Taxonomy" id="426638"/>
    <lineage>
        <taxon>Eukaryota</taxon>
        <taxon>Sar</taxon>
        <taxon>Stramenopiles</taxon>
        <taxon>Ochrophyta</taxon>
        <taxon>Bacillariophyta</taxon>
        <taxon>Coscinodiscophyceae</taxon>
        <taxon>Chaetocerotophycidae</taxon>
        <taxon>Chaetocerotales</taxon>
        <taxon>Chaetocerotaceae</taxon>
        <taxon>Chaetoceros</taxon>
    </lineage>
</organism>
<evidence type="ECO:0000313" key="5">
    <source>
        <dbReference type="EMBL" id="GFH59541.1"/>
    </source>
</evidence>
<sequence>MKYSLLFMLPILTQGFMSTPVPSHKLSCLRMSMMEEFTSLKEDLLQTVQSSTKPSLNTVTSLVDQLEQQAELVGVGQASSSSGLLNGTWECIYAPQDLTRCSPFFWAFARAVDQSKEIYDITDSIPAPLKEIGPAMQDIDLEKKTLVSKVKVATFGLATSIMTTRCNVLREEGLDRLRLKVSSTKPEESTVLKKLGPLGDLLDQQILKPFPSGEALEQVREGSSEVIMCTTFCDESLRISRNADAFNEVFVWVRKDFGENSMSMEF</sequence>
<feature type="chain" id="PRO_5042002710" description="Plastid lipid-associated protein/fibrillin conserved domain-containing protein" evidence="3">
    <location>
        <begin position="16"/>
        <end position="266"/>
    </location>
</feature>
<evidence type="ECO:0000259" key="4">
    <source>
        <dbReference type="Pfam" id="PF04755"/>
    </source>
</evidence>
<accession>A0AAD3DAA4</accession>
<evidence type="ECO:0000313" key="6">
    <source>
        <dbReference type="Proteomes" id="UP001054902"/>
    </source>
</evidence>
<evidence type="ECO:0000256" key="2">
    <source>
        <dbReference type="ARBA" id="ARBA00022640"/>
    </source>
</evidence>
<keyword evidence="2" id="KW-0934">Plastid</keyword>
<proteinExistence type="predicted"/>
<feature type="domain" description="Plastid lipid-associated protein/fibrillin conserved" evidence="4">
    <location>
        <begin position="53"/>
        <end position="244"/>
    </location>
</feature>
<reference evidence="5 6" key="1">
    <citation type="journal article" date="2021" name="Sci. Rep.">
        <title>The genome of the diatom Chaetoceros tenuissimus carries an ancient integrated fragment of an extant virus.</title>
        <authorList>
            <person name="Hongo Y."/>
            <person name="Kimura K."/>
            <person name="Takaki Y."/>
            <person name="Yoshida Y."/>
            <person name="Baba S."/>
            <person name="Kobayashi G."/>
            <person name="Nagasaki K."/>
            <person name="Hano T."/>
            <person name="Tomaru Y."/>
        </authorList>
    </citation>
    <scope>NUCLEOTIDE SEQUENCE [LARGE SCALE GENOMIC DNA]</scope>
    <source>
        <strain evidence="5 6">NIES-3715</strain>
    </source>
</reference>
<keyword evidence="3" id="KW-0732">Signal</keyword>
<dbReference type="Proteomes" id="UP001054902">
    <property type="component" value="Unassembled WGS sequence"/>
</dbReference>
<comment type="subcellular location">
    <subcellularLocation>
        <location evidence="1">Plastid</location>
    </subcellularLocation>
</comment>
<comment type="caution">
    <text evidence="5">The sequence shown here is derived from an EMBL/GenBank/DDBJ whole genome shotgun (WGS) entry which is preliminary data.</text>
</comment>
<dbReference type="EMBL" id="BLLK01000069">
    <property type="protein sequence ID" value="GFH59541.1"/>
    <property type="molecule type" value="Genomic_DNA"/>
</dbReference>
<dbReference type="Pfam" id="PF04755">
    <property type="entry name" value="PAP_fibrillin"/>
    <property type="match status" value="1"/>
</dbReference>
<protein>
    <recommendedName>
        <fullName evidence="4">Plastid lipid-associated protein/fibrillin conserved domain-containing protein</fullName>
    </recommendedName>
</protein>
<dbReference type="GO" id="GO:0009536">
    <property type="term" value="C:plastid"/>
    <property type="evidence" value="ECO:0007669"/>
    <property type="project" value="UniProtKB-SubCell"/>
</dbReference>
<dbReference type="InterPro" id="IPR006843">
    <property type="entry name" value="PAP/fibrillin_dom"/>
</dbReference>
<gene>
    <name evidence="5" type="ORF">CTEN210_16017</name>
</gene>
<keyword evidence="6" id="KW-1185">Reference proteome</keyword>
<dbReference type="PANTHER" id="PTHR31906">
    <property type="entry name" value="PLASTID-LIPID-ASSOCIATED PROTEIN 4, CHLOROPLASTIC-RELATED"/>
    <property type="match status" value="1"/>
</dbReference>
<evidence type="ECO:0000256" key="1">
    <source>
        <dbReference type="ARBA" id="ARBA00004474"/>
    </source>
</evidence>